<organism evidence="5 6">
    <name type="scientific">Musicola paradisiaca (strain Ech703)</name>
    <name type="common">Dickeya paradisiaca</name>
    <name type="synonym">Dickeya dadantii</name>
    <dbReference type="NCBI Taxonomy" id="579405"/>
    <lineage>
        <taxon>Bacteria</taxon>
        <taxon>Pseudomonadati</taxon>
        <taxon>Pseudomonadota</taxon>
        <taxon>Gammaproteobacteria</taxon>
        <taxon>Enterobacterales</taxon>
        <taxon>Pectobacteriaceae</taxon>
        <taxon>Musicola</taxon>
    </lineage>
</organism>
<dbReference type="STRING" id="579405.Dd703_0360"/>
<dbReference type="EMBL" id="CP001654">
    <property type="protein sequence ID" value="ACS84174.1"/>
    <property type="molecule type" value="Genomic_DNA"/>
</dbReference>
<sequence length="131" mass="14815">MSAMVPAATDILTPVMPLSCQDRLFQQACDYMLKHLCEKISLDNVCQAVGTNRNKLSALFRARCGYGVARWLREQRLKKAAELLYLTDMSVCLVAVELGFSDAANFCHSFKLKYGISPREYRQSCIFHANK</sequence>
<feature type="domain" description="HTH araC/xylS-type" evidence="4">
    <location>
        <begin position="26"/>
        <end position="124"/>
    </location>
</feature>
<dbReference type="Gene3D" id="1.10.10.60">
    <property type="entry name" value="Homeodomain-like"/>
    <property type="match status" value="1"/>
</dbReference>
<keyword evidence="2" id="KW-0238">DNA-binding</keyword>
<proteinExistence type="predicted"/>
<evidence type="ECO:0000256" key="2">
    <source>
        <dbReference type="ARBA" id="ARBA00023125"/>
    </source>
</evidence>
<dbReference type="RefSeq" id="WP_012763997.1">
    <property type="nucleotide sequence ID" value="NC_012880.1"/>
</dbReference>
<keyword evidence="6" id="KW-1185">Reference proteome</keyword>
<evidence type="ECO:0000256" key="1">
    <source>
        <dbReference type="ARBA" id="ARBA00023015"/>
    </source>
</evidence>
<dbReference type="Proteomes" id="UP000002734">
    <property type="component" value="Chromosome"/>
</dbReference>
<protein>
    <submittedName>
        <fullName evidence="5">Transcriptional regulator, AraC family</fullName>
    </submittedName>
</protein>
<name>C6C829_MUSP7</name>
<dbReference type="InterPro" id="IPR009057">
    <property type="entry name" value="Homeodomain-like_sf"/>
</dbReference>
<keyword evidence="3" id="KW-0804">Transcription</keyword>
<dbReference type="PRINTS" id="PR00032">
    <property type="entry name" value="HTHARAC"/>
</dbReference>
<dbReference type="SUPFAM" id="SSF46689">
    <property type="entry name" value="Homeodomain-like"/>
    <property type="match status" value="2"/>
</dbReference>
<dbReference type="PANTHER" id="PTHR43280">
    <property type="entry name" value="ARAC-FAMILY TRANSCRIPTIONAL REGULATOR"/>
    <property type="match status" value="1"/>
</dbReference>
<reference evidence="5" key="1">
    <citation type="submission" date="2009-06" db="EMBL/GenBank/DDBJ databases">
        <title>Complete sequence of Dickeya dadantii Ech703.</title>
        <authorList>
            <consortium name="US DOE Joint Genome Institute"/>
            <person name="Lucas S."/>
            <person name="Copeland A."/>
            <person name="Lapidus A."/>
            <person name="Glavina del Rio T."/>
            <person name="Dalin E."/>
            <person name="Tice H."/>
            <person name="Bruce D."/>
            <person name="Goodwin L."/>
            <person name="Pitluck S."/>
            <person name="Chertkov O."/>
            <person name="Brettin T."/>
            <person name="Detter J.C."/>
            <person name="Han C."/>
            <person name="Larimer F."/>
            <person name="Land M."/>
            <person name="Hauser L."/>
            <person name="Kyrpides N."/>
            <person name="Mikhailova N."/>
            <person name="Balakrishnan V."/>
            <person name="Glasner J."/>
            <person name="Perna N.T."/>
        </authorList>
    </citation>
    <scope>NUCLEOTIDE SEQUENCE [LARGE SCALE GENOMIC DNA]</scope>
    <source>
        <strain evidence="5">Ech703</strain>
    </source>
</reference>
<evidence type="ECO:0000313" key="6">
    <source>
        <dbReference type="Proteomes" id="UP000002734"/>
    </source>
</evidence>
<gene>
    <name evidence="5" type="ordered locus">Dd703_0360</name>
</gene>
<dbReference type="KEGG" id="dda:Dd703_0360"/>
<dbReference type="GO" id="GO:0043565">
    <property type="term" value="F:sequence-specific DNA binding"/>
    <property type="evidence" value="ECO:0007669"/>
    <property type="project" value="InterPro"/>
</dbReference>
<evidence type="ECO:0000259" key="4">
    <source>
        <dbReference type="PROSITE" id="PS01124"/>
    </source>
</evidence>
<evidence type="ECO:0000313" key="5">
    <source>
        <dbReference type="EMBL" id="ACS84174.1"/>
    </source>
</evidence>
<dbReference type="InterPro" id="IPR020449">
    <property type="entry name" value="Tscrpt_reg_AraC-type_HTH"/>
</dbReference>
<evidence type="ECO:0000256" key="3">
    <source>
        <dbReference type="ARBA" id="ARBA00023163"/>
    </source>
</evidence>
<dbReference type="eggNOG" id="COG4977">
    <property type="taxonomic scope" value="Bacteria"/>
</dbReference>
<dbReference type="Pfam" id="PF12833">
    <property type="entry name" value="HTH_18"/>
    <property type="match status" value="1"/>
</dbReference>
<accession>C6C829</accession>
<dbReference type="HOGENOM" id="CLU_000445_81_14_6"/>
<dbReference type="SMART" id="SM00342">
    <property type="entry name" value="HTH_ARAC"/>
    <property type="match status" value="1"/>
</dbReference>
<dbReference type="PANTHER" id="PTHR43280:SF2">
    <property type="entry name" value="HTH-TYPE TRANSCRIPTIONAL REGULATOR EXSA"/>
    <property type="match status" value="1"/>
</dbReference>
<dbReference type="InterPro" id="IPR018060">
    <property type="entry name" value="HTH_AraC"/>
</dbReference>
<dbReference type="AlphaFoldDB" id="C6C829"/>
<dbReference type="PROSITE" id="PS01124">
    <property type="entry name" value="HTH_ARAC_FAMILY_2"/>
    <property type="match status" value="1"/>
</dbReference>
<keyword evidence="1" id="KW-0805">Transcription regulation</keyword>
<dbReference type="GO" id="GO:0003700">
    <property type="term" value="F:DNA-binding transcription factor activity"/>
    <property type="evidence" value="ECO:0007669"/>
    <property type="project" value="InterPro"/>
</dbReference>